<proteinExistence type="predicted"/>
<accession>A0A0G0XRY9</accession>
<dbReference type="EMBL" id="LCCE01000009">
    <property type="protein sequence ID" value="KKS27172.1"/>
    <property type="molecule type" value="Genomic_DNA"/>
</dbReference>
<dbReference type="Proteomes" id="UP000033859">
    <property type="component" value="Unassembled WGS sequence"/>
</dbReference>
<dbReference type="AlphaFoldDB" id="A0A0G0XRY9"/>
<gene>
    <name evidence="1" type="ORF">UU84_C0009G0008</name>
</gene>
<evidence type="ECO:0000313" key="2">
    <source>
        <dbReference type="Proteomes" id="UP000033859"/>
    </source>
</evidence>
<reference evidence="1 2" key="1">
    <citation type="journal article" date="2015" name="Nature">
        <title>rRNA introns, odd ribosomes, and small enigmatic genomes across a large radiation of phyla.</title>
        <authorList>
            <person name="Brown C.T."/>
            <person name="Hug L.A."/>
            <person name="Thomas B.C."/>
            <person name="Sharon I."/>
            <person name="Castelle C.J."/>
            <person name="Singh A."/>
            <person name="Wilkins M.J."/>
            <person name="Williams K.H."/>
            <person name="Banfield J.F."/>
        </authorList>
    </citation>
    <scope>NUCLEOTIDE SEQUENCE [LARGE SCALE GENOMIC DNA]</scope>
</reference>
<sequence length="125" mass="14164">MPALAWAGELLRGDQLTCIILIHYDYTMTEEISGYKAVKRLAVERPDWLPIVRECLNLSKEIKGDFAGAWVFKRVQEKGLKFSNLRLLVSFGILKKEGTSRQGRRAYYTVVDSEGVGQALNELSK</sequence>
<name>A0A0G0XRY9_9BACT</name>
<organism evidence="1 2">
    <name type="scientific">Candidatus Yanofskybacteria bacterium GW2011_GWC2_41_9</name>
    <dbReference type="NCBI Taxonomy" id="1619029"/>
    <lineage>
        <taxon>Bacteria</taxon>
        <taxon>Candidatus Yanofskyibacteriota</taxon>
    </lineage>
</organism>
<protein>
    <submittedName>
        <fullName evidence="1">Uncharacterized protein</fullName>
    </submittedName>
</protein>
<comment type="caution">
    <text evidence="1">The sequence shown here is derived from an EMBL/GenBank/DDBJ whole genome shotgun (WGS) entry which is preliminary data.</text>
</comment>
<evidence type="ECO:0000313" key="1">
    <source>
        <dbReference type="EMBL" id="KKS27172.1"/>
    </source>
</evidence>